<dbReference type="AlphaFoldDB" id="A0A850NUJ5"/>
<name>A0A850NUJ5_9PROT</name>
<comment type="caution">
    <text evidence="1">The sequence shown here is derived from an EMBL/GenBank/DDBJ whole genome shotgun (WGS) entry which is preliminary data.</text>
</comment>
<reference evidence="1 2" key="1">
    <citation type="submission" date="2020-06" db="EMBL/GenBank/DDBJ databases">
        <title>Description of novel acetic acid bacteria.</title>
        <authorList>
            <person name="Sombolestani A."/>
        </authorList>
    </citation>
    <scope>NUCLEOTIDE SEQUENCE [LARGE SCALE GENOMIC DNA]</scope>
    <source>
        <strain evidence="1 2">LMG 26838</strain>
    </source>
</reference>
<organism evidence="1 2">
    <name type="scientific">Endobacter medicaginis</name>
    <dbReference type="NCBI Taxonomy" id="1181271"/>
    <lineage>
        <taxon>Bacteria</taxon>
        <taxon>Pseudomonadati</taxon>
        <taxon>Pseudomonadota</taxon>
        <taxon>Alphaproteobacteria</taxon>
        <taxon>Acetobacterales</taxon>
        <taxon>Acetobacteraceae</taxon>
        <taxon>Endobacter</taxon>
    </lineage>
</organism>
<evidence type="ECO:0000313" key="1">
    <source>
        <dbReference type="EMBL" id="NVN31115.1"/>
    </source>
</evidence>
<sequence>IARETRLALVGHEPAALAARIGQRVAFADMARTGRLVCDLRPQGIAAREIAALTAEIGGLVS</sequence>
<protein>
    <submittedName>
        <fullName evidence="1">Cobyrinic acid a,c-diamide synthase</fullName>
    </submittedName>
</protein>
<evidence type="ECO:0000313" key="2">
    <source>
        <dbReference type="Proteomes" id="UP000565205"/>
    </source>
</evidence>
<dbReference type="EMBL" id="JABXXQ010000290">
    <property type="protein sequence ID" value="NVN31115.1"/>
    <property type="molecule type" value="Genomic_DNA"/>
</dbReference>
<feature type="non-terminal residue" evidence="1">
    <location>
        <position position="1"/>
    </location>
</feature>
<proteinExistence type="predicted"/>
<accession>A0A850NUJ5</accession>
<gene>
    <name evidence="1" type="ORF">HUK83_12315</name>
</gene>
<dbReference type="Proteomes" id="UP000565205">
    <property type="component" value="Unassembled WGS sequence"/>
</dbReference>